<feature type="domain" description="Glycine zipper" evidence="3">
    <location>
        <begin position="35"/>
        <end position="80"/>
    </location>
</feature>
<evidence type="ECO:0000256" key="2">
    <source>
        <dbReference type="SAM" id="SignalP"/>
    </source>
</evidence>
<dbReference type="Pfam" id="PF16998">
    <property type="entry name" value="17kDa_Anti_2"/>
    <property type="match status" value="1"/>
</dbReference>
<keyword evidence="2" id="KW-0732">Signal</keyword>
<feature type="domain" description="Surface antigen" evidence="4">
    <location>
        <begin position="83"/>
        <end position="160"/>
    </location>
</feature>
<name>A0A158GY85_9BURK</name>
<dbReference type="InterPro" id="IPR039567">
    <property type="entry name" value="Gly-zipper"/>
</dbReference>
<protein>
    <recommendedName>
        <fullName evidence="7">17 kDa surface antigen</fullName>
    </recommendedName>
</protein>
<dbReference type="InterPro" id="IPR032635">
    <property type="entry name" value="Anti_2"/>
</dbReference>
<keyword evidence="6" id="KW-1185">Reference proteome</keyword>
<dbReference type="Proteomes" id="UP000054770">
    <property type="component" value="Unassembled WGS sequence"/>
</dbReference>
<keyword evidence="1" id="KW-1133">Transmembrane helix</keyword>
<keyword evidence="1" id="KW-0812">Transmembrane</keyword>
<feature type="transmembrane region" description="Helical" evidence="1">
    <location>
        <begin position="56"/>
        <end position="75"/>
    </location>
</feature>
<keyword evidence="1" id="KW-0472">Membrane</keyword>
<evidence type="ECO:0000256" key="1">
    <source>
        <dbReference type="SAM" id="Phobius"/>
    </source>
</evidence>
<evidence type="ECO:0000259" key="4">
    <source>
        <dbReference type="Pfam" id="PF16998"/>
    </source>
</evidence>
<accession>A0A158GY85</accession>
<feature type="signal peptide" evidence="2">
    <location>
        <begin position="1"/>
        <end position="24"/>
    </location>
</feature>
<dbReference type="PROSITE" id="PS51257">
    <property type="entry name" value="PROKAR_LIPOPROTEIN"/>
    <property type="match status" value="1"/>
</dbReference>
<evidence type="ECO:0000313" key="5">
    <source>
        <dbReference type="EMBL" id="SAL36559.1"/>
    </source>
</evidence>
<gene>
    <name evidence="5" type="ORF">AWB68_01603</name>
</gene>
<evidence type="ECO:0000313" key="6">
    <source>
        <dbReference type="Proteomes" id="UP000054770"/>
    </source>
</evidence>
<dbReference type="Pfam" id="PF13488">
    <property type="entry name" value="Gly-zipper_Omp"/>
    <property type="match status" value="1"/>
</dbReference>
<dbReference type="AlphaFoldDB" id="A0A158GY85"/>
<sequence>MIMRSSTIASALCASALIAGCASDGTFGDNGKTVGGATLGALLGGVAGAATTHGNAGATIVGALAGGLIGGAIGAQLDERDRRMRDAALAASLESRRDVAREWRNPETGNSGAIKPLSGYTKTANAQVCRDFNESYTKDGTTRTEQSRACRDTDGKWKIVHA</sequence>
<proteinExistence type="predicted"/>
<evidence type="ECO:0008006" key="7">
    <source>
        <dbReference type="Google" id="ProtNLM"/>
    </source>
</evidence>
<organism evidence="5 6">
    <name type="scientific">Caballeronia choica</name>
    <dbReference type="NCBI Taxonomy" id="326476"/>
    <lineage>
        <taxon>Bacteria</taxon>
        <taxon>Pseudomonadati</taxon>
        <taxon>Pseudomonadota</taxon>
        <taxon>Betaproteobacteria</taxon>
        <taxon>Burkholderiales</taxon>
        <taxon>Burkholderiaceae</taxon>
        <taxon>Caballeronia</taxon>
    </lineage>
</organism>
<reference evidence="5" key="1">
    <citation type="submission" date="2016-01" db="EMBL/GenBank/DDBJ databases">
        <authorList>
            <person name="Peeters C."/>
        </authorList>
    </citation>
    <scope>NUCLEOTIDE SEQUENCE [LARGE SCALE GENOMIC DNA]</scope>
    <source>
        <strain evidence="5">LMG 22940</strain>
    </source>
</reference>
<dbReference type="EMBL" id="FCON02000012">
    <property type="protein sequence ID" value="SAL36559.1"/>
    <property type="molecule type" value="Genomic_DNA"/>
</dbReference>
<comment type="caution">
    <text evidence="5">The sequence shown here is derived from an EMBL/GenBank/DDBJ whole genome shotgun (WGS) entry which is preliminary data.</text>
</comment>
<evidence type="ECO:0000259" key="3">
    <source>
        <dbReference type="Pfam" id="PF13488"/>
    </source>
</evidence>
<feature type="chain" id="PRO_5011118343" description="17 kDa surface antigen" evidence="2">
    <location>
        <begin position="25"/>
        <end position="162"/>
    </location>
</feature>